<keyword evidence="1" id="KW-0472">Membrane</keyword>
<evidence type="ECO:0000313" key="2">
    <source>
        <dbReference type="EMBL" id="TCS83162.1"/>
    </source>
</evidence>
<name>A0A4R3KIW7_9BACI</name>
<feature type="transmembrane region" description="Helical" evidence="1">
    <location>
        <begin position="28"/>
        <end position="44"/>
    </location>
</feature>
<organism evidence="2 3">
    <name type="scientific">Tepidibacillus fermentans</name>
    <dbReference type="NCBI Taxonomy" id="1281767"/>
    <lineage>
        <taxon>Bacteria</taxon>
        <taxon>Bacillati</taxon>
        <taxon>Bacillota</taxon>
        <taxon>Bacilli</taxon>
        <taxon>Bacillales</taxon>
        <taxon>Bacillaceae</taxon>
        <taxon>Tepidibacillus</taxon>
    </lineage>
</organism>
<dbReference type="PANTHER" id="PTHR34300">
    <property type="entry name" value="QUEUOSINE PRECURSOR TRANSPORTER-RELATED"/>
    <property type="match status" value="1"/>
</dbReference>
<feature type="transmembrane region" description="Helical" evidence="1">
    <location>
        <begin position="80"/>
        <end position="98"/>
    </location>
</feature>
<keyword evidence="3" id="KW-1185">Reference proteome</keyword>
<gene>
    <name evidence="2" type="ORF">EDD72_10690</name>
</gene>
<sequence length="189" mass="21074">MSIVLYIAGIILANVVTAQFAPMHFGPFIVPMGTFLIGLTFMLRDRVQFIYGRKKTYLIILLALILSAITSRFLGDTLWIVIASAISFLISESTDTEIYTRLKVAIEYKVFWSGIVGGLLDSSIFVIIGLSPLTTGILPWNFIPMAILGQILFKSLMQMLGLLVLKTILRKNNFENILGKKEGEFYGKS</sequence>
<dbReference type="RefSeq" id="WP_132768125.1">
    <property type="nucleotide sequence ID" value="NZ_SMAB01000006.1"/>
</dbReference>
<keyword evidence="1" id="KW-1133">Transmembrane helix</keyword>
<comment type="caution">
    <text evidence="2">The sequence shown here is derived from an EMBL/GenBank/DDBJ whole genome shotgun (WGS) entry which is preliminary data.</text>
</comment>
<dbReference type="OrthoDB" id="2612611at2"/>
<keyword evidence="1" id="KW-0812">Transmembrane</keyword>
<protein>
    <recommendedName>
        <fullName evidence="4">VUT family protein</fullName>
    </recommendedName>
</protein>
<dbReference type="Proteomes" id="UP000295788">
    <property type="component" value="Unassembled WGS sequence"/>
</dbReference>
<evidence type="ECO:0008006" key="4">
    <source>
        <dbReference type="Google" id="ProtNLM"/>
    </source>
</evidence>
<evidence type="ECO:0000256" key="1">
    <source>
        <dbReference type="SAM" id="Phobius"/>
    </source>
</evidence>
<feature type="transmembrane region" description="Helical" evidence="1">
    <location>
        <begin position="110"/>
        <end position="130"/>
    </location>
</feature>
<feature type="transmembrane region" description="Helical" evidence="1">
    <location>
        <begin position="56"/>
        <end position="74"/>
    </location>
</feature>
<dbReference type="InterPro" id="IPR003744">
    <property type="entry name" value="YhhQ"/>
</dbReference>
<dbReference type="EMBL" id="SMAB01000006">
    <property type="protein sequence ID" value="TCS83162.1"/>
    <property type="molecule type" value="Genomic_DNA"/>
</dbReference>
<reference evidence="2 3" key="1">
    <citation type="submission" date="2019-03" db="EMBL/GenBank/DDBJ databases">
        <title>Genomic Encyclopedia of Type Strains, Phase IV (KMG-IV): sequencing the most valuable type-strain genomes for metagenomic binning, comparative biology and taxonomic classification.</title>
        <authorList>
            <person name="Goeker M."/>
        </authorList>
    </citation>
    <scope>NUCLEOTIDE SEQUENCE [LARGE SCALE GENOMIC DNA]</scope>
    <source>
        <strain evidence="2 3">DSM 23802</strain>
    </source>
</reference>
<feature type="transmembrane region" description="Helical" evidence="1">
    <location>
        <begin position="142"/>
        <end position="165"/>
    </location>
</feature>
<proteinExistence type="predicted"/>
<dbReference type="Pfam" id="PF02592">
    <property type="entry name" value="Vut_1"/>
    <property type="match status" value="1"/>
</dbReference>
<dbReference type="AlphaFoldDB" id="A0A4R3KIW7"/>
<accession>A0A4R3KIW7</accession>
<evidence type="ECO:0000313" key="3">
    <source>
        <dbReference type="Proteomes" id="UP000295788"/>
    </source>
</evidence>
<dbReference type="PANTHER" id="PTHR34300:SF2">
    <property type="entry name" value="QUEUOSINE PRECURSOR TRANSPORTER-RELATED"/>
    <property type="match status" value="1"/>
</dbReference>